<dbReference type="Proteomes" id="UP001314635">
    <property type="component" value="Unassembled WGS sequence"/>
</dbReference>
<comment type="caution">
    <text evidence="1">The sequence shown here is derived from an EMBL/GenBank/DDBJ whole genome shotgun (WGS) entry which is preliminary data.</text>
</comment>
<accession>A0ABS5G6I5</accession>
<reference evidence="2" key="1">
    <citation type="journal article" date="2021" name="ISME J.">
        <title>Evolutionary origin and ecological implication of a unique nif island in free-living Bradyrhizobium lineages.</title>
        <authorList>
            <person name="Tao J."/>
        </authorList>
    </citation>
    <scope>NUCLEOTIDE SEQUENCE [LARGE SCALE GENOMIC DNA]</scope>
    <source>
        <strain evidence="2">SZCCT0094</strain>
    </source>
</reference>
<keyword evidence="2" id="KW-1185">Reference proteome</keyword>
<sequence>MFPETIAPSGKLAFGWRTPKGLPSGASEPSGAVENVLIRLPDGAVLGTLGSTYWASGEMRANRRDLIAAWSPDSRAVVEVENSRWETESLRFHGIGDGDVVSLDLRDLVERAVSQAAGGAAKGRVFRVREDLPVKLDSGGHLSFAAILFFPKSEEAALGFRLELMVKTVRSSAAARVVSIQRAKLPN</sequence>
<dbReference type="EMBL" id="JAFCLK010000011">
    <property type="protein sequence ID" value="MBR1136766.1"/>
    <property type="molecule type" value="Genomic_DNA"/>
</dbReference>
<protein>
    <submittedName>
        <fullName evidence="1">Uncharacterized protein</fullName>
    </submittedName>
</protein>
<proteinExistence type="predicted"/>
<organism evidence="1 2">
    <name type="scientific">Bradyrhizobium denitrificans</name>
    <dbReference type="NCBI Taxonomy" id="2734912"/>
    <lineage>
        <taxon>Bacteria</taxon>
        <taxon>Pseudomonadati</taxon>
        <taxon>Pseudomonadota</taxon>
        <taxon>Alphaproteobacteria</taxon>
        <taxon>Hyphomicrobiales</taxon>
        <taxon>Nitrobacteraceae</taxon>
        <taxon>Bradyrhizobium</taxon>
    </lineage>
</organism>
<name>A0ABS5G6I5_9BRAD</name>
<evidence type="ECO:0000313" key="2">
    <source>
        <dbReference type="Proteomes" id="UP001314635"/>
    </source>
</evidence>
<gene>
    <name evidence="1" type="ORF">JQ619_13390</name>
</gene>
<evidence type="ECO:0000313" key="1">
    <source>
        <dbReference type="EMBL" id="MBR1136766.1"/>
    </source>
</evidence>